<proteinExistence type="predicted"/>
<keyword evidence="3" id="KW-1185">Reference proteome</keyword>
<keyword evidence="1" id="KW-0812">Transmembrane</keyword>
<name>A0AAD7LJE3_QUISA</name>
<gene>
    <name evidence="2" type="ORF">O6P43_019862</name>
</gene>
<dbReference type="EMBL" id="JARAOO010000008">
    <property type="protein sequence ID" value="KAJ7959259.1"/>
    <property type="molecule type" value="Genomic_DNA"/>
</dbReference>
<evidence type="ECO:0000256" key="1">
    <source>
        <dbReference type="SAM" id="Phobius"/>
    </source>
</evidence>
<organism evidence="2 3">
    <name type="scientific">Quillaja saponaria</name>
    <name type="common">Soap bark tree</name>
    <dbReference type="NCBI Taxonomy" id="32244"/>
    <lineage>
        <taxon>Eukaryota</taxon>
        <taxon>Viridiplantae</taxon>
        <taxon>Streptophyta</taxon>
        <taxon>Embryophyta</taxon>
        <taxon>Tracheophyta</taxon>
        <taxon>Spermatophyta</taxon>
        <taxon>Magnoliopsida</taxon>
        <taxon>eudicotyledons</taxon>
        <taxon>Gunneridae</taxon>
        <taxon>Pentapetalae</taxon>
        <taxon>rosids</taxon>
        <taxon>fabids</taxon>
        <taxon>Fabales</taxon>
        <taxon>Quillajaceae</taxon>
        <taxon>Quillaja</taxon>
    </lineage>
</organism>
<sequence>MAFPNYKVSRLFIGKPTIIMIAVMTMVLFVATDAVTFIPGRKALQYPYNPPPPYATGWGGYYVPPKSGYP</sequence>
<keyword evidence="1" id="KW-0472">Membrane</keyword>
<dbReference type="AlphaFoldDB" id="A0AAD7LJE3"/>
<evidence type="ECO:0000313" key="2">
    <source>
        <dbReference type="EMBL" id="KAJ7959259.1"/>
    </source>
</evidence>
<reference evidence="2" key="1">
    <citation type="journal article" date="2023" name="Science">
        <title>Elucidation of the pathway for biosynthesis of saponin adjuvants from the soapbark tree.</title>
        <authorList>
            <person name="Reed J."/>
            <person name="Orme A."/>
            <person name="El-Demerdash A."/>
            <person name="Owen C."/>
            <person name="Martin L.B.B."/>
            <person name="Misra R.C."/>
            <person name="Kikuchi S."/>
            <person name="Rejzek M."/>
            <person name="Martin A.C."/>
            <person name="Harkess A."/>
            <person name="Leebens-Mack J."/>
            <person name="Louveau T."/>
            <person name="Stephenson M.J."/>
            <person name="Osbourn A."/>
        </authorList>
    </citation>
    <scope>NUCLEOTIDE SEQUENCE</scope>
    <source>
        <strain evidence="2">S10</strain>
    </source>
</reference>
<dbReference type="Proteomes" id="UP001163823">
    <property type="component" value="Chromosome 8"/>
</dbReference>
<accession>A0AAD7LJE3</accession>
<feature type="transmembrane region" description="Helical" evidence="1">
    <location>
        <begin position="18"/>
        <end position="38"/>
    </location>
</feature>
<protein>
    <submittedName>
        <fullName evidence="2">Uncharacterized protein</fullName>
    </submittedName>
</protein>
<keyword evidence="1" id="KW-1133">Transmembrane helix</keyword>
<evidence type="ECO:0000313" key="3">
    <source>
        <dbReference type="Proteomes" id="UP001163823"/>
    </source>
</evidence>
<dbReference type="KEGG" id="qsa:O6P43_019862"/>
<comment type="caution">
    <text evidence="2">The sequence shown here is derived from an EMBL/GenBank/DDBJ whole genome shotgun (WGS) entry which is preliminary data.</text>
</comment>